<evidence type="ECO:0000256" key="2">
    <source>
        <dbReference type="ARBA" id="ARBA00006228"/>
    </source>
</evidence>
<keyword evidence="3" id="KW-1003">Cell membrane</keyword>
<reference evidence="8" key="1">
    <citation type="submission" date="2016-08" db="EMBL/GenBank/DDBJ databases">
        <authorList>
            <person name="Varghese N."/>
            <person name="Submissions Spin"/>
        </authorList>
    </citation>
    <scope>NUCLEOTIDE SEQUENCE [LARGE SCALE GENOMIC DNA]</scope>
    <source>
        <strain evidence="8">HAMBI 2971</strain>
    </source>
</reference>
<dbReference type="GO" id="GO:0008324">
    <property type="term" value="F:monoatomic cation transmembrane transporter activity"/>
    <property type="evidence" value="ECO:0007669"/>
    <property type="project" value="InterPro"/>
</dbReference>
<accession>A0A1C3UGS8</accession>
<dbReference type="RefSeq" id="WP_092844672.1">
    <property type="nucleotide sequence ID" value="NZ_FMAH01000003.1"/>
</dbReference>
<dbReference type="OrthoDB" id="9807187at2"/>
<evidence type="ECO:0000313" key="8">
    <source>
        <dbReference type="Proteomes" id="UP000199435"/>
    </source>
</evidence>
<dbReference type="AlphaFoldDB" id="A0A1C3UGS8"/>
<keyword evidence="4" id="KW-0812">Transmembrane</keyword>
<evidence type="ECO:0000313" key="7">
    <source>
        <dbReference type="EMBL" id="SCB14625.1"/>
    </source>
</evidence>
<protein>
    <submittedName>
        <fullName evidence="7">Multicomponent K+:H+ antiporter subunit E</fullName>
    </submittedName>
</protein>
<evidence type="ECO:0000256" key="6">
    <source>
        <dbReference type="ARBA" id="ARBA00023136"/>
    </source>
</evidence>
<proteinExistence type="inferred from homology"/>
<dbReference type="PANTHER" id="PTHR34584:SF1">
    <property type="entry name" value="NA(+)_H(+) ANTIPORTER SUBUNIT E1"/>
    <property type="match status" value="1"/>
</dbReference>
<evidence type="ECO:0000256" key="4">
    <source>
        <dbReference type="ARBA" id="ARBA00022692"/>
    </source>
</evidence>
<dbReference type="Proteomes" id="UP000199435">
    <property type="component" value="Unassembled WGS sequence"/>
</dbReference>
<dbReference type="PANTHER" id="PTHR34584">
    <property type="entry name" value="NA(+)/H(+) ANTIPORTER SUBUNIT E1"/>
    <property type="match status" value="1"/>
</dbReference>
<comment type="subcellular location">
    <subcellularLocation>
        <location evidence="1">Cell membrane</location>
        <topology evidence="1">Multi-pass membrane protein</topology>
    </subcellularLocation>
</comment>
<sequence length="158" mass="18194">MFPYPLLTLILVLLWLLLNDFTLGQFILGVIVAVFASWAMASLRPEKPKLRKWYLLPKLFFRVVFDVLKSNAQVAWIILRGRSRNTTPGFVTLELRVRDQISLALLAVILTSTPGSAWLEYDSNDNTVLLHVLDLENEAQWRETVANRYESLLMEIFA</sequence>
<keyword evidence="5" id="KW-1133">Transmembrane helix</keyword>
<gene>
    <name evidence="7" type="ORF">GA0061102_1003241</name>
</gene>
<keyword evidence="8" id="KW-1185">Reference proteome</keyword>
<name>A0A1C3UGS8_9HYPH</name>
<dbReference type="PIRSF" id="PIRSF019239">
    <property type="entry name" value="MrpE"/>
    <property type="match status" value="1"/>
</dbReference>
<keyword evidence="6" id="KW-0472">Membrane</keyword>
<evidence type="ECO:0000256" key="5">
    <source>
        <dbReference type="ARBA" id="ARBA00022989"/>
    </source>
</evidence>
<organism evidence="7 8">
    <name type="scientific">Rhizobium miluonense</name>
    <dbReference type="NCBI Taxonomy" id="411945"/>
    <lineage>
        <taxon>Bacteria</taxon>
        <taxon>Pseudomonadati</taxon>
        <taxon>Pseudomonadota</taxon>
        <taxon>Alphaproteobacteria</taxon>
        <taxon>Hyphomicrobiales</taxon>
        <taxon>Rhizobiaceae</taxon>
        <taxon>Rhizobium/Agrobacterium group</taxon>
        <taxon>Rhizobium</taxon>
    </lineage>
</organism>
<dbReference type="InterPro" id="IPR002758">
    <property type="entry name" value="Cation_antiport_E"/>
</dbReference>
<comment type="similarity">
    <text evidence="2">Belongs to the CPA3 antiporters (TC 2.A.63) subunit E family.</text>
</comment>
<dbReference type="NCBIfam" id="NF006520">
    <property type="entry name" value="PRK08965.1-4"/>
    <property type="match status" value="1"/>
</dbReference>
<dbReference type="GO" id="GO:0005886">
    <property type="term" value="C:plasma membrane"/>
    <property type="evidence" value="ECO:0007669"/>
    <property type="project" value="UniProtKB-SubCell"/>
</dbReference>
<evidence type="ECO:0000256" key="1">
    <source>
        <dbReference type="ARBA" id="ARBA00004651"/>
    </source>
</evidence>
<dbReference type="EMBL" id="FMAH01000003">
    <property type="protein sequence ID" value="SCB14625.1"/>
    <property type="molecule type" value="Genomic_DNA"/>
</dbReference>
<dbReference type="STRING" id="411945.GA0061102_1003241"/>
<evidence type="ECO:0000256" key="3">
    <source>
        <dbReference type="ARBA" id="ARBA00022475"/>
    </source>
</evidence>
<dbReference type="Pfam" id="PF01899">
    <property type="entry name" value="MNHE"/>
    <property type="match status" value="1"/>
</dbReference>